<dbReference type="EC" id="2.3.2.13" evidence="3"/>
<sequence>MIQILDSSVTSRTRKPEWLLDYDQLRIMEYLARSPDVYTYPSLDQLKFESKLRSNIVAAAKKLDRSGTQFAVFKDSRCNPRYWTLTDEGGFRLNKDVEPSEAIRDIFINGDMYAFECATAVVIVYYKGVLESIGSENFNRLFPSILLFDGVYDEKLGITWSENVEYLPGDVQYFKNPEYNPKTPEWQGENVVLLENHLYFAYGIGITTKKQIIAHLNKERIPGATTSAYLLDKAARPDFAYLSQYDKKSNPLAERTVSERSFTIAHIGTTLYVCR</sequence>
<evidence type="ECO:0000313" key="3">
    <source>
        <dbReference type="EMBL" id="BAU28579.1"/>
    </source>
</evidence>
<reference evidence="3 4" key="1">
    <citation type="submission" date="2015-12" db="EMBL/GenBank/DDBJ databases">
        <title>Genome sequence of Aneurinibacillus soli.</title>
        <authorList>
            <person name="Lee J.S."/>
            <person name="Lee K.C."/>
            <person name="Kim K.K."/>
            <person name="Lee B.W."/>
        </authorList>
    </citation>
    <scope>NUCLEOTIDE SEQUENCE [LARGE SCALE GENOMIC DNA]</scope>
    <source>
        <strain evidence="3 4">CB4</strain>
    </source>
</reference>
<dbReference type="NCBIfam" id="NF002869">
    <property type="entry name" value="PRK03187.1"/>
    <property type="match status" value="1"/>
</dbReference>
<dbReference type="KEGG" id="asoc:CB4_02754"/>
<dbReference type="Pfam" id="PF20085">
    <property type="entry name" value="TGL"/>
    <property type="match status" value="1"/>
</dbReference>
<dbReference type="InterPro" id="IPR020916">
    <property type="entry name" value="Gln_gamma-glutamylTfrase_bac"/>
</dbReference>
<dbReference type="RefSeq" id="WP_157737979.1">
    <property type="nucleotide sequence ID" value="NZ_AP017312.1"/>
</dbReference>
<keyword evidence="1 3" id="KW-0808">Transferase</keyword>
<dbReference type="GO" id="GO:0003810">
    <property type="term" value="F:protein-glutamine gamma-glutamyltransferase activity"/>
    <property type="evidence" value="ECO:0007669"/>
    <property type="project" value="UniProtKB-EC"/>
</dbReference>
<accession>A0A0U5C8E5</accession>
<evidence type="ECO:0000256" key="2">
    <source>
        <dbReference type="ARBA" id="ARBA00022969"/>
    </source>
</evidence>
<dbReference type="GO" id="GO:0030435">
    <property type="term" value="P:sporulation resulting in formation of a cellular spore"/>
    <property type="evidence" value="ECO:0007669"/>
    <property type="project" value="UniProtKB-KW"/>
</dbReference>
<proteinExistence type="inferred from homology"/>
<keyword evidence="4" id="KW-1185">Reference proteome</keyword>
<evidence type="ECO:0000256" key="1">
    <source>
        <dbReference type="ARBA" id="ARBA00022679"/>
    </source>
</evidence>
<name>A0A0U5C8E5_9BACL</name>
<dbReference type="AlphaFoldDB" id="A0A0U5C8E5"/>
<gene>
    <name evidence="3" type="primary">tgl</name>
    <name evidence="3" type="ORF">CB4_02754</name>
</gene>
<evidence type="ECO:0000313" key="4">
    <source>
        <dbReference type="Proteomes" id="UP000217696"/>
    </source>
</evidence>
<keyword evidence="3" id="KW-0012">Acyltransferase</keyword>
<keyword evidence="2" id="KW-0749">Sporulation</keyword>
<dbReference type="HAMAP" id="MF_00727">
    <property type="entry name" value="Tgl"/>
    <property type="match status" value="1"/>
</dbReference>
<dbReference type="EMBL" id="AP017312">
    <property type="protein sequence ID" value="BAU28579.1"/>
    <property type="molecule type" value="Genomic_DNA"/>
</dbReference>
<protein>
    <submittedName>
        <fullName evidence="3">Protein-glutamine gamma-glutamyltransferase</fullName>
        <ecNumber evidence="3">2.3.2.13</ecNumber>
    </submittedName>
</protein>
<organism evidence="3 4">
    <name type="scientific">Aneurinibacillus soli</name>
    <dbReference type="NCBI Taxonomy" id="1500254"/>
    <lineage>
        <taxon>Bacteria</taxon>
        <taxon>Bacillati</taxon>
        <taxon>Bacillota</taxon>
        <taxon>Bacilli</taxon>
        <taxon>Bacillales</taxon>
        <taxon>Paenibacillaceae</taxon>
        <taxon>Aneurinibacillus group</taxon>
        <taxon>Aneurinibacillus</taxon>
    </lineage>
</organism>
<dbReference type="Proteomes" id="UP000217696">
    <property type="component" value="Chromosome"/>
</dbReference>